<feature type="compositionally biased region" description="Basic and acidic residues" evidence="1">
    <location>
        <begin position="68"/>
        <end position="81"/>
    </location>
</feature>
<accession>A0A7S1G1I0</accession>
<gene>
    <name evidence="2" type="ORF">CHYS00102_LOCUS29047</name>
</gene>
<evidence type="ECO:0000256" key="1">
    <source>
        <dbReference type="SAM" id="MobiDB-lite"/>
    </source>
</evidence>
<protein>
    <submittedName>
        <fullName evidence="2">Uncharacterized protein</fullName>
    </submittedName>
</protein>
<reference evidence="2" key="1">
    <citation type="submission" date="2021-01" db="EMBL/GenBank/DDBJ databases">
        <authorList>
            <person name="Corre E."/>
            <person name="Pelletier E."/>
            <person name="Niang G."/>
            <person name="Scheremetjew M."/>
            <person name="Finn R."/>
            <person name="Kale V."/>
            <person name="Holt S."/>
            <person name="Cochrane G."/>
            <person name="Meng A."/>
            <person name="Brown T."/>
            <person name="Cohen L."/>
        </authorList>
    </citation>
    <scope>NUCLEOTIDE SEQUENCE</scope>
    <source>
        <strain evidence="2">308</strain>
    </source>
</reference>
<organism evidence="2">
    <name type="scientific">Corethron hystrix</name>
    <dbReference type="NCBI Taxonomy" id="216773"/>
    <lineage>
        <taxon>Eukaryota</taxon>
        <taxon>Sar</taxon>
        <taxon>Stramenopiles</taxon>
        <taxon>Ochrophyta</taxon>
        <taxon>Bacillariophyta</taxon>
        <taxon>Coscinodiscophyceae</taxon>
        <taxon>Corethrophycidae</taxon>
        <taxon>Corethrales</taxon>
        <taxon>Corethraceae</taxon>
        <taxon>Corethron</taxon>
    </lineage>
</organism>
<name>A0A7S1G1I0_9STRA</name>
<sequence>MYYLVNRFTETISCFSFSFLSGRNITVQSINDYNNTHNFSMKDCNKNVSDLGLGKERKIAQGSVSNRDTVDYKNQQKDENRTQNASYADSKPISEINDATNLVHNCNEASFSDVVMAERMECSAKGLSSCCDEKIRTETLGTFDSLVTDTTAETHNKSKRACGSGFKKNEYPPVVMDKISEENDKNSGITADSFKYDSNRRSGKVYQNTDVTCSNTDHSTNSTKGKETAMNQVSTNNEATDVDLQQDDQSQSSVRLSDNWIEKTGRSERNLKSTQWKDVIGHSLENDKKCSQKNVLGQFLKKDLKLYLAVKSDRTPTEVSYVTKKFASSHN</sequence>
<dbReference type="AlphaFoldDB" id="A0A7S1G1I0"/>
<dbReference type="EMBL" id="HBFR01039743">
    <property type="protein sequence ID" value="CAD8901828.1"/>
    <property type="molecule type" value="Transcribed_RNA"/>
</dbReference>
<proteinExistence type="predicted"/>
<evidence type="ECO:0000313" key="2">
    <source>
        <dbReference type="EMBL" id="CAD8901828.1"/>
    </source>
</evidence>
<feature type="region of interest" description="Disordered" evidence="1">
    <location>
        <begin position="210"/>
        <end position="229"/>
    </location>
</feature>
<feature type="region of interest" description="Disordered" evidence="1">
    <location>
        <begin position="64"/>
        <end position="91"/>
    </location>
</feature>